<keyword evidence="1" id="KW-0732">Signal</keyword>
<feature type="chain" id="PRO_5003329378" description="Histidine phosphatase family protein" evidence="1">
    <location>
        <begin position="25"/>
        <end position="192"/>
    </location>
</feature>
<accession>F5Y6A6</accession>
<protein>
    <recommendedName>
        <fullName evidence="4">Histidine phosphatase family protein</fullName>
    </recommendedName>
</protein>
<reference evidence="3" key="1">
    <citation type="submission" date="2006-01" db="EMBL/GenBank/DDBJ databases">
        <title>Genome of the cyst-dividing bacterium Ramlibacter tataouinensis.</title>
        <authorList>
            <person name="Barakat M."/>
            <person name="Ortet P."/>
            <person name="De Luca G."/>
            <person name="Jourlin-Castelli C."/>
            <person name="Ansaldi M."/>
            <person name="Py B."/>
            <person name="Fichant G."/>
            <person name="Coutinho P."/>
            <person name="Voulhoux R."/>
            <person name="Bastien O."/>
            <person name="Roy S."/>
            <person name="Marechal E."/>
            <person name="Henrissat B."/>
            <person name="Quentin Y."/>
            <person name="Noirot P."/>
            <person name="Filloux A."/>
            <person name="Mejean V."/>
            <person name="DuBow M."/>
            <person name="Barras F."/>
            <person name="Heulin T."/>
        </authorList>
    </citation>
    <scope>NUCLEOTIDE SEQUENCE [LARGE SCALE GENOMIC DNA]</scope>
    <source>
        <strain evidence="3">ATCC BAA-407 / DSM 14655 / LMG 21543 / TTB310</strain>
    </source>
</reference>
<dbReference type="EMBL" id="CP000245">
    <property type="protein sequence ID" value="AEG92792.1"/>
    <property type="molecule type" value="Genomic_DNA"/>
</dbReference>
<dbReference type="PROSITE" id="PS51318">
    <property type="entry name" value="TAT"/>
    <property type="match status" value="1"/>
</dbReference>
<dbReference type="HOGENOM" id="CLU_076038_1_0_4"/>
<evidence type="ECO:0000313" key="2">
    <source>
        <dbReference type="EMBL" id="AEG92792.1"/>
    </source>
</evidence>
<proteinExistence type="predicted"/>
<dbReference type="InterPro" id="IPR029033">
    <property type="entry name" value="His_PPase_superfam"/>
</dbReference>
<sequence>MPVPARRRFLVLAALAGLGTRAVAQPDGADAGWAALARPGAIVLFRHATAPGVGDPPQFRLGDCGTQRNLSEEGRAEARRLGEQFRRRGIQVGAVLTSQWCRARETAQLAFPGQVREEPAFNSTFGRGGGDERQTARARALLHDWRGPGALVVVSHQVNIQALAGVSTSSGEGIVLRRTADGRLEVAGRVTS</sequence>
<organism evidence="2 3">
    <name type="scientific">Ramlibacter tataouinensis (strain ATCC BAA-407 / DSM 14655 / LMG 21543 / TTB310)</name>
    <dbReference type="NCBI Taxonomy" id="365046"/>
    <lineage>
        <taxon>Bacteria</taxon>
        <taxon>Pseudomonadati</taxon>
        <taxon>Pseudomonadota</taxon>
        <taxon>Betaproteobacteria</taxon>
        <taxon>Burkholderiales</taxon>
        <taxon>Comamonadaceae</taxon>
        <taxon>Ramlibacter</taxon>
    </lineage>
</organism>
<dbReference type="Proteomes" id="UP000008385">
    <property type="component" value="Chromosome"/>
</dbReference>
<gene>
    <name evidence="2" type="ordered locus">Rta_17020</name>
</gene>
<dbReference type="Gene3D" id="3.40.50.1240">
    <property type="entry name" value="Phosphoglycerate mutase-like"/>
    <property type="match status" value="1"/>
</dbReference>
<dbReference type="CDD" id="cd07040">
    <property type="entry name" value="HP"/>
    <property type="match status" value="1"/>
</dbReference>
<evidence type="ECO:0000256" key="1">
    <source>
        <dbReference type="SAM" id="SignalP"/>
    </source>
</evidence>
<evidence type="ECO:0008006" key="4">
    <source>
        <dbReference type="Google" id="ProtNLM"/>
    </source>
</evidence>
<dbReference type="InterPro" id="IPR013078">
    <property type="entry name" value="His_Pase_superF_clade-1"/>
</dbReference>
<dbReference type="Pfam" id="PF00300">
    <property type="entry name" value="His_Phos_1"/>
    <property type="match status" value="1"/>
</dbReference>
<evidence type="ECO:0000313" key="3">
    <source>
        <dbReference type="Proteomes" id="UP000008385"/>
    </source>
</evidence>
<dbReference type="RefSeq" id="WP_013901024.1">
    <property type="nucleotide sequence ID" value="NC_015677.1"/>
</dbReference>
<dbReference type="eggNOG" id="COG2062">
    <property type="taxonomic scope" value="Bacteria"/>
</dbReference>
<name>F5Y6A6_RAMTT</name>
<dbReference type="KEGG" id="rta:Rta_17020"/>
<dbReference type="SUPFAM" id="SSF53254">
    <property type="entry name" value="Phosphoglycerate mutase-like"/>
    <property type="match status" value="1"/>
</dbReference>
<feature type="signal peptide" evidence="1">
    <location>
        <begin position="1"/>
        <end position="24"/>
    </location>
</feature>
<keyword evidence="3" id="KW-1185">Reference proteome</keyword>
<dbReference type="STRING" id="365046.Rta_17020"/>
<dbReference type="InterPro" id="IPR006311">
    <property type="entry name" value="TAT_signal"/>
</dbReference>
<dbReference type="AlphaFoldDB" id="F5Y6A6"/>
<dbReference type="PATRIC" id="fig|365046.3.peg.1734"/>
<dbReference type="SMART" id="SM00855">
    <property type="entry name" value="PGAM"/>
    <property type="match status" value="1"/>
</dbReference>
<reference evidence="2 3" key="2">
    <citation type="journal article" date="2011" name="PLoS ONE">
        <title>The Cyst-Dividing Bacterium Ramlibacter tataouinensis TTB310 Genome Reveals a Well-Stocked Toolbox for Adaptation to a Desert Environment.</title>
        <authorList>
            <person name="De Luca G."/>
            <person name="Barakat M."/>
            <person name="Ortet P."/>
            <person name="Fochesato S."/>
            <person name="Jourlin-Castelli C."/>
            <person name="Ansaldi M."/>
            <person name="Py B."/>
            <person name="Fichant G."/>
            <person name="Coutinho P.M."/>
            <person name="Voulhoux R."/>
            <person name="Bastien O."/>
            <person name="Marechal E."/>
            <person name="Henrissat B."/>
            <person name="Quentin Y."/>
            <person name="Noirot P."/>
            <person name="Filloux A."/>
            <person name="Mejean V."/>
            <person name="Dubow M.S."/>
            <person name="Barras F."/>
            <person name="Barbe V."/>
            <person name="Weissenbach J."/>
            <person name="Mihalcescu I."/>
            <person name="Vermeglio A."/>
            <person name="Achouak W."/>
            <person name="Heulin T."/>
        </authorList>
    </citation>
    <scope>NUCLEOTIDE SEQUENCE [LARGE SCALE GENOMIC DNA]</scope>
    <source>
        <strain evidence="3">ATCC BAA-407 / DSM 14655 / LMG 21543 / TTB310</strain>
    </source>
</reference>
<dbReference type="OrthoDB" id="8685508at2"/>